<dbReference type="PROSITE" id="PS00041">
    <property type="entry name" value="HTH_ARAC_FAMILY_1"/>
    <property type="match status" value="1"/>
</dbReference>
<evidence type="ECO:0000259" key="6">
    <source>
        <dbReference type="PROSITE" id="PS50110"/>
    </source>
</evidence>
<dbReference type="SUPFAM" id="SSF52172">
    <property type="entry name" value="CheY-like"/>
    <property type="match status" value="1"/>
</dbReference>
<dbReference type="SMART" id="SM00342">
    <property type="entry name" value="HTH_ARAC"/>
    <property type="match status" value="1"/>
</dbReference>
<dbReference type="GO" id="GO:0003700">
    <property type="term" value="F:DNA-binding transcription factor activity"/>
    <property type="evidence" value="ECO:0007669"/>
    <property type="project" value="InterPro"/>
</dbReference>
<evidence type="ECO:0000259" key="5">
    <source>
        <dbReference type="PROSITE" id="PS01124"/>
    </source>
</evidence>
<dbReference type="GO" id="GO:0043565">
    <property type="term" value="F:sequence-specific DNA binding"/>
    <property type="evidence" value="ECO:0007669"/>
    <property type="project" value="InterPro"/>
</dbReference>
<dbReference type="Gene3D" id="3.40.50.2300">
    <property type="match status" value="1"/>
</dbReference>
<dbReference type="CDD" id="cd17536">
    <property type="entry name" value="REC_YesN-like"/>
    <property type="match status" value="1"/>
</dbReference>
<proteinExistence type="predicted"/>
<reference evidence="7" key="1">
    <citation type="submission" date="2022-04" db="EMBL/GenBank/DDBJ databases">
        <title>Paenibacillus mangrovi sp. nov., a novel endophytic bacterium isolated from bark of Kandelia candel.</title>
        <authorList>
            <person name="Tuo L."/>
        </authorList>
    </citation>
    <scope>NUCLEOTIDE SEQUENCE</scope>
    <source>
        <strain evidence="7">KQZ6P-2</strain>
    </source>
</reference>
<evidence type="ECO:0000313" key="7">
    <source>
        <dbReference type="EMBL" id="MCJ8010967.1"/>
    </source>
</evidence>
<keyword evidence="1" id="KW-0805">Transcription regulation</keyword>
<dbReference type="RefSeq" id="WP_244720667.1">
    <property type="nucleotide sequence ID" value="NZ_JALIRP010000001.1"/>
</dbReference>
<gene>
    <name evidence="7" type="ORF">MUG84_04305</name>
</gene>
<name>A0A9X2B3V4_9BACL</name>
<dbReference type="InterPro" id="IPR009057">
    <property type="entry name" value="Homeodomain-like_sf"/>
</dbReference>
<dbReference type="InterPro" id="IPR020449">
    <property type="entry name" value="Tscrpt_reg_AraC-type_HTH"/>
</dbReference>
<dbReference type="InterPro" id="IPR001789">
    <property type="entry name" value="Sig_transdc_resp-reg_receiver"/>
</dbReference>
<dbReference type="InterPro" id="IPR018062">
    <property type="entry name" value="HTH_AraC-typ_CS"/>
</dbReference>
<dbReference type="InterPro" id="IPR018060">
    <property type="entry name" value="HTH_AraC"/>
</dbReference>
<protein>
    <submittedName>
        <fullName evidence="7">Helix-turn-helix domain-containing protein</fullName>
    </submittedName>
</protein>
<organism evidence="7 8">
    <name type="scientific">Paenibacillus mangrovi</name>
    <dbReference type="NCBI Taxonomy" id="2931978"/>
    <lineage>
        <taxon>Bacteria</taxon>
        <taxon>Bacillati</taxon>
        <taxon>Bacillota</taxon>
        <taxon>Bacilli</taxon>
        <taxon>Bacillales</taxon>
        <taxon>Paenibacillaceae</taxon>
        <taxon>Paenibacillus</taxon>
    </lineage>
</organism>
<dbReference type="Gene3D" id="1.10.10.60">
    <property type="entry name" value="Homeodomain-like"/>
    <property type="match status" value="2"/>
</dbReference>
<dbReference type="SMART" id="SM00448">
    <property type="entry name" value="REC"/>
    <property type="match status" value="1"/>
</dbReference>
<dbReference type="Pfam" id="PF12833">
    <property type="entry name" value="HTH_18"/>
    <property type="match status" value="1"/>
</dbReference>
<dbReference type="AlphaFoldDB" id="A0A9X2B3V4"/>
<feature type="modified residue" description="4-aspartylphosphate" evidence="4">
    <location>
        <position position="49"/>
    </location>
</feature>
<dbReference type="PROSITE" id="PS50110">
    <property type="entry name" value="RESPONSE_REGULATORY"/>
    <property type="match status" value="1"/>
</dbReference>
<dbReference type="PROSITE" id="PS01124">
    <property type="entry name" value="HTH_ARAC_FAMILY_2"/>
    <property type="match status" value="1"/>
</dbReference>
<dbReference type="PANTHER" id="PTHR43280">
    <property type="entry name" value="ARAC-FAMILY TRANSCRIPTIONAL REGULATOR"/>
    <property type="match status" value="1"/>
</dbReference>
<dbReference type="PANTHER" id="PTHR43280:SF10">
    <property type="entry name" value="REGULATORY PROTEIN POCR"/>
    <property type="match status" value="1"/>
</dbReference>
<evidence type="ECO:0000256" key="1">
    <source>
        <dbReference type="ARBA" id="ARBA00023015"/>
    </source>
</evidence>
<keyword evidence="8" id="KW-1185">Reference proteome</keyword>
<feature type="domain" description="Response regulatory" evidence="6">
    <location>
        <begin position="1"/>
        <end position="115"/>
    </location>
</feature>
<evidence type="ECO:0000313" key="8">
    <source>
        <dbReference type="Proteomes" id="UP001139347"/>
    </source>
</evidence>
<evidence type="ECO:0000256" key="4">
    <source>
        <dbReference type="PROSITE-ProRule" id="PRU00169"/>
    </source>
</evidence>
<dbReference type="Pfam" id="PF00072">
    <property type="entry name" value="Response_reg"/>
    <property type="match status" value="1"/>
</dbReference>
<dbReference type="Proteomes" id="UP001139347">
    <property type="component" value="Unassembled WGS sequence"/>
</dbReference>
<dbReference type="SUPFAM" id="SSF46689">
    <property type="entry name" value="Homeodomain-like"/>
    <property type="match status" value="2"/>
</dbReference>
<keyword evidence="4" id="KW-0597">Phosphoprotein</keyword>
<evidence type="ECO:0000256" key="2">
    <source>
        <dbReference type="ARBA" id="ARBA00023125"/>
    </source>
</evidence>
<comment type="caution">
    <text evidence="7">The sequence shown here is derived from an EMBL/GenBank/DDBJ whole genome shotgun (WGS) entry which is preliminary data.</text>
</comment>
<keyword evidence="3" id="KW-0804">Transcription</keyword>
<dbReference type="InterPro" id="IPR011006">
    <property type="entry name" value="CheY-like_superfamily"/>
</dbReference>
<accession>A0A9X2B3V4</accession>
<dbReference type="EMBL" id="JALIRP010000001">
    <property type="protein sequence ID" value="MCJ8010967.1"/>
    <property type="molecule type" value="Genomic_DNA"/>
</dbReference>
<dbReference type="GO" id="GO:0000160">
    <property type="term" value="P:phosphorelay signal transduction system"/>
    <property type="evidence" value="ECO:0007669"/>
    <property type="project" value="InterPro"/>
</dbReference>
<dbReference type="PRINTS" id="PR00032">
    <property type="entry name" value="HTHARAC"/>
</dbReference>
<feature type="domain" description="HTH araC/xylS-type" evidence="5">
    <location>
        <begin position="428"/>
        <end position="526"/>
    </location>
</feature>
<evidence type="ECO:0000256" key="3">
    <source>
        <dbReference type="ARBA" id="ARBA00023163"/>
    </source>
</evidence>
<sequence>MDDDVAVLDFLNIMIPWHTFGYAVPHRSTNGEEALMYCQQELPDLIVTDIGMPGMNGIELIKSIKKISQHQPQFVILSCHDDFNYAKQAVQIGVQDYILKESLDIPDITDLLSKLKQKMDQEQQHQAEIQKLNFQVHQNKSLIKEKWIHDVLSAPVSKGYQWKEQLAEFGLSRCLSFFIPAVACIHRTSDAFHRYEDEHTLKFIIENAMEELLQDIPDLLFLSYISNQFFLLYNCENTLKINPCEYVVNLCKEIQYKLMKLLKLPVSILVGDLERDYAGIKQQFHRLQQDTDKMFYYPEPQILKMTELTGYHFHKEDLLNHYDELSEQLHRVILEGNADVEKALNPFIQFITGQKFPPNKVKQFVNKLVLDIMLKLKINQQYANEKIQQQLVQISNIGELQRWLVHFVKEAVRMMEDISKQSKKIEIINAQKYVLLQLDRKITLDEVANHLHLNPSYFSRLYKKETNENFIEYVTRMKMERAKELLNTSEKTIDSISHQLGYDNRSYFVKLFKQHFGVLPSKFVKS</sequence>
<keyword evidence="2" id="KW-0238">DNA-binding</keyword>